<gene>
    <name evidence="1" type="ORF">TMU3MR103_0629</name>
</gene>
<protein>
    <submittedName>
        <fullName evidence="1">Phage major capsid protein</fullName>
    </submittedName>
</protein>
<dbReference type="NCBIfam" id="TIGR04387">
    <property type="entry name" value="capsid_maj_N4"/>
    <property type="match status" value="1"/>
</dbReference>
<dbReference type="AlphaFoldDB" id="A0A091CDJ0"/>
<organism evidence="1 2">
    <name type="scientific">Tetragenococcus muriaticus 3MR10-3</name>
    <dbReference type="NCBI Taxonomy" id="1302648"/>
    <lineage>
        <taxon>Bacteria</taxon>
        <taxon>Bacillati</taxon>
        <taxon>Bacillota</taxon>
        <taxon>Bacilli</taxon>
        <taxon>Lactobacillales</taxon>
        <taxon>Enterococcaceae</taxon>
        <taxon>Tetragenococcus</taxon>
    </lineage>
</organism>
<dbReference type="PATRIC" id="fig|1302648.3.peg.611"/>
<reference evidence="1 2" key="1">
    <citation type="submission" date="2014-08" db="EMBL/GenBank/DDBJ databases">
        <title>Genome sequence of Tetragenococcus muriaticus.</title>
        <authorList>
            <person name="Chuea-nongthon C."/>
            <person name="Rodtong S."/>
            <person name="Yongsawatdigul J."/>
            <person name="Steele J.L."/>
            <person name="Liu X.-y."/>
            <person name="Speers J."/>
            <person name="Glasner J.D."/>
            <person name="Neeno-Eckwall E.C."/>
        </authorList>
    </citation>
    <scope>NUCLEOTIDE SEQUENCE [LARGE SCALE GENOMIC DNA]</scope>
    <source>
        <strain evidence="1 2">3MR10-3</strain>
    </source>
</reference>
<accession>A0A091CDJ0</accession>
<dbReference type="RefSeq" id="WP_081931975.1">
    <property type="nucleotide sequence ID" value="NZ_JPVT01000058.1"/>
</dbReference>
<keyword evidence="2" id="KW-1185">Reference proteome</keyword>
<proteinExistence type="predicted"/>
<dbReference type="Pfam" id="PF25209">
    <property type="entry name" value="Phage_capsid_4"/>
    <property type="match status" value="1"/>
</dbReference>
<evidence type="ECO:0000313" key="2">
    <source>
        <dbReference type="Proteomes" id="UP000029381"/>
    </source>
</evidence>
<evidence type="ECO:0000313" key="1">
    <source>
        <dbReference type="EMBL" id="KFN92168.1"/>
    </source>
</evidence>
<dbReference type="SUPFAM" id="SSF56563">
    <property type="entry name" value="Major capsid protein gp5"/>
    <property type="match status" value="1"/>
</dbReference>
<dbReference type="EMBL" id="JPVT01000058">
    <property type="protein sequence ID" value="KFN92168.1"/>
    <property type="molecule type" value="Genomic_DNA"/>
</dbReference>
<comment type="caution">
    <text evidence="1">The sequence shown here is derived from an EMBL/GenBank/DDBJ whole genome shotgun (WGS) entry which is preliminary data.</text>
</comment>
<sequence length="296" mass="32053">MKKEPFMHMNLQYFAENDATKLENLVDPEIMAPMISAQLPQAIKFSAIAPLDTTLEGQPGSTITIPKYKYIGDAEDVAEGAAIDYAKLATEDSQHTIKKAGRGVKITDESALSGYGDPEGEAQKQVRMSIASKIDNDILDAALNAPLEVAADVNLDLVDTLEDTFTDAPDAFEDASTDANGILFLTYKDAAKMRKAAADNWTRASQLGDNILISGTFGEVLGWQIVRTKKLSEGQGIAVKPGALKTYVKRGLQAERDRDIDHKLTKFNADQHYAVALTDESLVVKISNASDRGSGE</sequence>
<name>A0A091CDJ0_9ENTE</name>
<dbReference type="Proteomes" id="UP000029381">
    <property type="component" value="Unassembled WGS sequence"/>
</dbReference>